<feature type="domain" description="RING-type" evidence="7">
    <location>
        <begin position="161"/>
        <end position="205"/>
    </location>
</feature>
<protein>
    <recommendedName>
        <fullName evidence="2">RING-type E3 ubiquitin transferase</fullName>
        <ecNumber evidence="2">2.3.2.27</ecNumber>
    </recommendedName>
</protein>
<dbReference type="GO" id="GO:0005737">
    <property type="term" value="C:cytoplasm"/>
    <property type="evidence" value="ECO:0007669"/>
    <property type="project" value="TreeGrafter"/>
</dbReference>
<dbReference type="PANTHER" id="PTHR15710:SF194">
    <property type="entry name" value="RING_U-BOX SUPERFAMILY PROTEIN"/>
    <property type="match status" value="1"/>
</dbReference>
<reference evidence="8" key="1">
    <citation type="submission" date="2019-07" db="EMBL/GenBank/DDBJ databases">
        <authorList>
            <person name="Dittberner H."/>
        </authorList>
    </citation>
    <scope>NUCLEOTIDE SEQUENCE [LARGE SCALE GENOMIC DNA]</scope>
</reference>
<dbReference type="GO" id="GO:0016567">
    <property type="term" value="P:protein ubiquitination"/>
    <property type="evidence" value="ECO:0007669"/>
    <property type="project" value="TreeGrafter"/>
</dbReference>
<dbReference type="SUPFAM" id="SSF57850">
    <property type="entry name" value="RING/U-box"/>
    <property type="match status" value="1"/>
</dbReference>
<evidence type="ECO:0000256" key="6">
    <source>
        <dbReference type="PROSITE-ProRule" id="PRU00175"/>
    </source>
</evidence>
<dbReference type="AlphaFoldDB" id="A0A565C254"/>
<evidence type="ECO:0000256" key="1">
    <source>
        <dbReference type="ARBA" id="ARBA00000900"/>
    </source>
</evidence>
<dbReference type="InterPro" id="IPR013083">
    <property type="entry name" value="Znf_RING/FYVE/PHD"/>
</dbReference>
<evidence type="ECO:0000259" key="7">
    <source>
        <dbReference type="PROSITE" id="PS50089"/>
    </source>
</evidence>
<evidence type="ECO:0000256" key="5">
    <source>
        <dbReference type="ARBA" id="ARBA00022833"/>
    </source>
</evidence>
<evidence type="ECO:0000256" key="3">
    <source>
        <dbReference type="ARBA" id="ARBA00022723"/>
    </source>
</evidence>
<dbReference type="SMART" id="SM00184">
    <property type="entry name" value="RING"/>
    <property type="match status" value="1"/>
</dbReference>
<comment type="caution">
    <text evidence="8">The sequence shown here is derived from an EMBL/GenBank/DDBJ whole genome shotgun (WGS) entry which is preliminary data.</text>
</comment>
<evidence type="ECO:0000313" key="9">
    <source>
        <dbReference type="Proteomes" id="UP000489600"/>
    </source>
</evidence>
<keyword evidence="9" id="KW-1185">Reference proteome</keyword>
<dbReference type="GO" id="GO:0008270">
    <property type="term" value="F:zinc ion binding"/>
    <property type="evidence" value="ECO:0007669"/>
    <property type="project" value="UniProtKB-KW"/>
</dbReference>
<evidence type="ECO:0000256" key="4">
    <source>
        <dbReference type="ARBA" id="ARBA00022771"/>
    </source>
</evidence>
<comment type="catalytic activity">
    <reaction evidence="1">
        <text>S-ubiquitinyl-[E2 ubiquitin-conjugating enzyme]-L-cysteine + [acceptor protein]-L-lysine = [E2 ubiquitin-conjugating enzyme]-L-cysteine + N(6)-ubiquitinyl-[acceptor protein]-L-lysine.</text>
        <dbReference type="EC" id="2.3.2.27"/>
    </reaction>
</comment>
<dbReference type="GO" id="GO:0061630">
    <property type="term" value="F:ubiquitin protein ligase activity"/>
    <property type="evidence" value="ECO:0007669"/>
    <property type="project" value="UniProtKB-EC"/>
</dbReference>
<dbReference type="Proteomes" id="UP000489600">
    <property type="component" value="Unassembled WGS sequence"/>
</dbReference>
<evidence type="ECO:0000256" key="2">
    <source>
        <dbReference type="ARBA" id="ARBA00012483"/>
    </source>
</evidence>
<dbReference type="PROSITE" id="PS50089">
    <property type="entry name" value="ZF_RING_2"/>
    <property type="match status" value="1"/>
</dbReference>
<keyword evidence="3" id="KW-0479">Metal-binding</keyword>
<dbReference type="EMBL" id="CABITT030000006">
    <property type="protein sequence ID" value="VVB07720.1"/>
    <property type="molecule type" value="Genomic_DNA"/>
</dbReference>
<dbReference type="OrthoDB" id="4348522at2759"/>
<organism evidence="8 9">
    <name type="scientific">Arabis nemorensis</name>
    <dbReference type="NCBI Taxonomy" id="586526"/>
    <lineage>
        <taxon>Eukaryota</taxon>
        <taxon>Viridiplantae</taxon>
        <taxon>Streptophyta</taxon>
        <taxon>Embryophyta</taxon>
        <taxon>Tracheophyta</taxon>
        <taxon>Spermatophyta</taxon>
        <taxon>Magnoliopsida</taxon>
        <taxon>eudicotyledons</taxon>
        <taxon>Gunneridae</taxon>
        <taxon>Pentapetalae</taxon>
        <taxon>rosids</taxon>
        <taxon>malvids</taxon>
        <taxon>Brassicales</taxon>
        <taxon>Brassicaceae</taxon>
        <taxon>Arabideae</taxon>
        <taxon>Arabis</taxon>
    </lineage>
</organism>
<sequence>MNTLQVIYHVKGRNLSPSEGLTNSVLIIVDTRSVEIIENPTTRQRTLTGRSTPTTRSFPIIFCFRSVSHDHIHSLLHNQLSTSHRWLCVDLASEISTAATMLGFGRNGIHLTIVVKITYETVVVMSNDEGLSKRAALLRMVLLGKIGREELKSLKMETEPCSICLENLSGSKPGSCATRMTCSHVFHDLCLLEWLKRKNTCPLCRTVLYDP</sequence>
<dbReference type="InterPro" id="IPR001841">
    <property type="entry name" value="Znf_RING"/>
</dbReference>
<dbReference type="EC" id="2.3.2.27" evidence="2"/>
<keyword evidence="4 6" id="KW-0863">Zinc-finger</keyword>
<gene>
    <name evidence="8" type="ORF">ANE_LOCUS18164</name>
</gene>
<accession>A0A565C254</accession>
<name>A0A565C254_9BRAS</name>
<evidence type="ECO:0000313" key="8">
    <source>
        <dbReference type="EMBL" id="VVB07720.1"/>
    </source>
</evidence>
<dbReference type="Gene3D" id="3.30.40.10">
    <property type="entry name" value="Zinc/RING finger domain, C3HC4 (zinc finger)"/>
    <property type="match status" value="1"/>
</dbReference>
<keyword evidence="5" id="KW-0862">Zinc</keyword>
<proteinExistence type="predicted"/>
<dbReference type="Pfam" id="PF13639">
    <property type="entry name" value="zf-RING_2"/>
    <property type="match status" value="1"/>
</dbReference>
<dbReference type="PANTHER" id="PTHR15710">
    <property type="entry name" value="E3 UBIQUITIN-PROTEIN LIGASE PRAJA"/>
    <property type="match status" value="1"/>
</dbReference>